<name>A0A7I8LKR7_SPIIN</name>
<evidence type="ECO:0000313" key="1">
    <source>
        <dbReference type="EMBL" id="CAA7410472.1"/>
    </source>
</evidence>
<sequence>MEPISCVLSLSYDDWLPDIRGCVRRIDMRNILSYDDFSFLIFSLSGSSWSGSSFAKPTSGIRATRLHEIKKMAIVGENISKNKDHLVLSTIISAVSEDLLTILDAKKTAKENWEILRQWNLGMDRVIQSHIQGLKREFELLFIWPRLTQLWISR</sequence>
<proteinExistence type="predicted"/>
<accession>A0A7I8LKR7</accession>
<dbReference type="OrthoDB" id="1736387at2759"/>
<dbReference type="AlphaFoldDB" id="A0A7I8LKR7"/>
<dbReference type="EMBL" id="LR746281">
    <property type="protein sequence ID" value="CAA7410472.1"/>
    <property type="molecule type" value="Genomic_DNA"/>
</dbReference>
<evidence type="ECO:0000313" key="2">
    <source>
        <dbReference type="Proteomes" id="UP000663760"/>
    </source>
</evidence>
<protein>
    <submittedName>
        <fullName evidence="1">Uncharacterized protein</fullName>
    </submittedName>
</protein>
<reference evidence="1" key="1">
    <citation type="submission" date="2020-02" db="EMBL/GenBank/DDBJ databases">
        <authorList>
            <person name="Scholz U."/>
            <person name="Mascher M."/>
            <person name="Fiebig A."/>
        </authorList>
    </citation>
    <scope>NUCLEOTIDE SEQUENCE</scope>
</reference>
<dbReference type="Proteomes" id="UP000663760">
    <property type="component" value="Chromosome 18"/>
</dbReference>
<organism evidence="1 2">
    <name type="scientific">Spirodela intermedia</name>
    <name type="common">Intermediate duckweed</name>
    <dbReference type="NCBI Taxonomy" id="51605"/>
    <lineage>
        <taxon>Eukaryota</taxon>
        <taxon>Viridiplantae</taxon>
        <taxon>Streptophyta</taxon>
        <taxon>Embryophyta</taxon>
        <taxon>Tracheophyta</taxon>
        <taxon>Spermatophyta</taxon>
        <taxon>Magnoliopsida</taxon>
        <taxon>Liliopsida</taxon>
        <taxon>Araceae</taxon>
        <taxon>Lemnoideae</taxon>
        <taxon>Spirodela</taxon>
    </lineage>
</organism>
<keyword evidence="2" id="KW-1185">Reference proteome</keyword>
<gene>
    <name evidence="1" type="ORF">SI8410_18021150</name>
</gene>